<organism evidence="1 2">
    <name type="scientific">Cichorium intybus</name>
    <name type="common">Chicory</name>
    <dbReference type="NCBI Taxonomy" id="13427"/>
    <lineage>
        <taxon>Eukaryota</taxon>
        <taxon>Viridiplantae</taxon>
        <taxon>Streptophyta</taxon>
        <taxon>Embryophyta</taxon>
        <taxon>Tracheophyta</taxon>
        <taxon>Spermatophyta</taxon>
        <taxon>Magnoliopsida</taxon>
        <taxon>eudicotyledons</taxon>
        <taxon>Gunneridae</taxon>
        <taxon>Pentapetalae</taxon>
        <taxon>asterids</taxon>
        <taxon>campanulids</taxon>
        <taxon>Asterales</taxon>
        <taxon>Asteraceae</taxon>
        <taxon>Cichorioideae</taxon>
        <taxon>Cichorieae</taxon>
        <taxon>Cichoriinae</taxon>
        <taxon>Cichorium</taxon>
    </lineage>
</organism>
<name>A0ACB9H5P0_CICIN</name>
<reference evidence="2" key="1">
    <citation type="journal article" date="2022" name="Mol. Ecol. Resour.">
        <title>The genomes of chicory, endive, great burdock and yacon provide insights into Asteraceae palaeo-polyploidization history and plant inulin production.</title>
        <authorList>
            <person name="Fan W."/>
            <person name="Wang S."/>
            <person name="Wang H."/>
            <person name="Wang A."/>
            <person name="Jiang F."/>
            <person name="Liu H."/>
            <person name="Zhao H."/>
            <person name="Xu D."/>
            <person name="Zhang Y."/>
        </authorList>
    </citation>
    <scope>NUCLEOTIDE SEQUENCE [LARGE SCALE GENOMIC DNA]</scope>
    <source>
        <strain evidence="2">cv. Punajuju</strain>
    </source>
</reference>
<evidence type="ECO:0000313" key="2">
    <source>
        <dbReference type="Proteomes" id="UP001055811"/>
    </source>
</evidence>
<reference evidence="1 2" key="2">
    <citation type="journal article" date="2022" name="Mol. Ecol. Resour.">
        <title>The genomes of chicory, endive, great burdock and yacon provide insights into Asteraceae paleo-polyploidization history and plant inulin production.</title>
        <authorList>
            <person name="Fan W."/>
            <person name="Wang S."/>
            <person name="Wang H."/>
            <person name="Wang A."/>
            <person name="Jiang F."/>
            <person name="Liu H."/>
            <person name="Zhao H."/>
            <person name="Xu D."/>
            <person name="Zhang Y."/>
        </authorList>
    </citation>
    <scope>NUCLEOTIDE SEQUENCE [LARGE SCALE GENOMIC DNA]</scope>
    <source>
        <strain evidence="2">cv. Punajuju</strain>
        <tissue evidence="1">Leaves</tissue>
    </source>
</reference>
<protein>
    <submittedName>
        <fullName evidence="1">Uncharacterized protein</fullName>
    </submittedName>
</protein>
<gene>
    <name evidence="1" type="ORF">L2E82_03567</name>
</gene>
<accession>A0ACB9H5P0</accession>
<sequence length="808" mass="90640">MAVSMKGVDPAFQGAGQKVGIEVWRIESSKPVALPESSYGKFFTGDSYIILKTNTTKSGAFRYAIHYWLGKDATEDDASTAAIKTLELDAALGGRAVQYRELQGHETEKFLSLFKPCIIPEETELQEHKTHDGRLMADAEAGEFWGFFGGFAPLPKKTTTNDAQSTDVIPTQLLCLIKGRAIPVAAETLTKKLLDTHHCYLLDCGTEIYVWVGRSTNLAERKAANGAAEEHLRTHDRPKSNIIRMIENFETISFRSKFDSWPPLSDVVASEDGRGKVAALLKRRGLDVKGLVKTSSEHEEEPQPYLDCSGNLQEDRDSAISLVTKMLESVKFLATQARVYEGDEPFLFYAIFQSFMVLKVAASLNSSYCYIMHKDTLVFMWNGSQTTTEDWELSERQLDLIKPDMQTRVHKEGSESDQFWEILGGKTEHPTQKILPVTETDPHLFSCTLSKDDELSKKTEFEVLLMQLYEIYNFKQDDLLTEDVYIIDIHSSIFIWVGQQVQAKTKTQKLLIGQKFLERDIRLEKLSLQTPIYIISEGSEPPFFTRFFKWDSKKTGMHGNSFERRLSLIKDGGRSTMNLKPKKRAPVSFGGRSGSEKPQRSRSVSFGSERPRARGRSPAFNALASKFDNPTQRNLSTPPPLVKKLYPKVGGGGESESAGGSGGNLDTSKLPGRLDTSKLLSKSKAIASLTASLDKPTRDKLMPRSIKAPKPDANSKGTTPMSSRKMGPLTIKEDANENKVEDDEGLTIYPYERLTTSSTNPAPDIDVARREIYLSTAEFREKFGMTKDAFYKMPKWKQNKMKLSLKMF</sequence>
<dbReference type="EMBL" id="CM042009">
    <property type="protein sequence ID" value="KAI3790490.1"/>
    <property type="molecule type" value="Genomic_DNA"/>
</dbReference>
<dbReference type="Proteomes" id="UP001055811">
    <property type="component" value="Linkage Group LG01"/>
</dbReference>
<proteinExistence type="predicted"/>
<evidence type="ECO:0000313" key="1">
    <source>
        <dbReference type="EMBL" id="KAI3790490.1"/>
    </source>
</evidence>
<comment type="caution">
    <text evidence="1">The sequence shown here is derived from an EMBL/GenBank/DDBJ whole genome shotgun (WGS) entry which is preliminary data.</text>
</comment>
<keyword evidence="2" id="KW-1185">Reference proteome</keyword>